<name>A0ABT6Y3L5_9BACT</name>
<sequence>METEKIQTMHPDPTKSNKKILLLKYETIKTTLLSILQVSELTHTDLMEKLYQEVKDTFEGGVQWYGEVVKLDLEARGIIERTKTKPVLYRLKNDSIES</sequence>
<dbReference type="InterPro" id="IPR054233">
    <property type="entry name" value="DUF6958"/>
</dbReference>
<dbReference type="Proteomes" id="UP001236507">
    <property type="component" value="Unassembled WGS sequence"/>
</dbReference>
<evidence type="ECO:0000313" key="2">
    <source>
        <dbReference type="Proteomes" id="UP001236507"/>
    </source>
</evidence>
<dbReference type="Pfam" id="PF22278">
    <property type="entry name" value="DUF6958"/>
    <property type="match status" value="1"/>
</dbReference>
<keyword evidence="2" id="KW-1185">Reference proteome</keyword>
<dbReference type="EMBL" id="JASHIF010000002">
    <property type="protein sequence ID" value="MDI9858155.1"/>
    <property type="molecule type" value="Genomic_DNA"/>
</dbReference>
<comment type="caution">
    <text evidence="1">The sequence shown here is derived from an EMBL/GenBank/DDBJ whole genome shotgun (WGS) entry which is preliminary data.</text>
</comment>
<protein>
    <submittedName>
        <fullName evidence="1">Uncharacterized protein</fullName>
    </submittedName>
</protein>
<evidence type="ECO:0000313" key="1">
    <source>
        <dbReference type="EMBL" id="MDI9858155.1"/>
    </source>
</evidence>
<proteinExistence type="predicted"/>
<accession>A0ABT6Y3L5</accession>
<reference evidence="1 2" key="1">
    <citation type="submission" date="2023-05" db="EMBL/GenBank/DDBJ databases">
        <title>Novel species of genus Flectobacillus isolated from stream in China.</title>
        <authorList>
            <person name="Lu H."/>
        </authorList>
    </citation>
    <scope>NUCLEOTIDE SEQUENCE [LARGE SCALE GENOMIC DNA]</scope>
    <source>
        <strain evidence="1 2">KCTC 42575</strain>
    </source>
</reference>
<dbReference type="RefSeq" id="WP_283343407.1">
    <property type="nucleotide sequence ID" value="NZ_JASHIF010000002.1"/>
</dbReference>
<organism evidence="1 2">
    <name type="scientific">Flectobacillus roseus</name>
    <dbReference type="NCBI Taxonomy" id="502259"/>
    <lineage>
        <taxon>Bacteria</taxon>
        <taxon>Pseudomonadati</taxon>
        <taxon>Bacteroidota</taxon>
        <taxon>Cytophagia</taxon>
        <taxon>Cytophagales</taxon>
        <taxon>Flectobacillaceae</taxon>
        <taxon>Flectobacillus</taxon>
    </lineage>
</organism>
<gene>
    <name evidence="1" type="ORF">QM524_02925</name>
</gene>